<dbReference type="InterPro" id="IPR036249">
    <property type="entry name" value="Thioredoxin-like_sf"/>
</dbReference>
<dbReference type="InterPro" id="IPR013740">
    <property type="entry name" value="Redoxin"/>
</dbReference>
<accession>A0A917I2M5</accession>
<dbReference type="Pfam" id="PF08534">
    <property type="entry name" value="Redoxin"/>
    <property type="match status" value="1"/>
</dbReference>
<comment type="subunit">
    <text evidence="6">Homodimer.</text>
</comment>
<feature type="disulfide bond" description="Redox-active" evidence="6">
    <location>
        <begin position="60"/>
        <end position="94"/>
    </location>
</feature>
<keyword evidence="1 6" id="KW-0575">Peroxidase</keyword>
<comment type="similarity">
    <text evidence="6">Belongs to the peroxiredoxin family. Tpx subfamily.</text>
</comment>
<dbReference type="NCBIfam" id="NF001808">
    <property type="entry name" value="PRK00522.1"/>
    <property type="match status" value="1"/>
</dbReference>
<dbReference type="RefSeq" id="WP_188599488.1">
    <property type="nucleotide sequence ID" value="NZ_BMJW01000003.1"/>
</dbReference>
<reference evidence="8" key="2">
    <citation type="submission" date="2020-09" db="EMBL/GenBank/DDBJ databases">
        <authorList>
            <person name="Sun Q."/>
            <person name="Zhou Y."/>
        </authorList>
    </citation>
    <scope>NUCLEOTIDE SEQUENCE</scope>
    <source>
        <strain evidence="8">CGMCC 1.15763</strain>
    </source>
</reference>
<comment type="function">
    <text evidence="6">Thiol-specific peroxidase that catalyzes the reduction of hydrogen peroxide and organic hydroperoxides to water and alcohols, respectively. Plays a role in cell protection against oxidative stress by detoxifying peroxides.</text>
</comment>
<dbReference type="HAMAP" id="MF_00269">
    <property type="entry name" value="Tpx"/>
    <property type="match status" value="1"/>
</dbReference>
<keyword evidence="9" id="KW-1185">Reference proteome</keyword>
<gene>
    <name evidence="6 8" type="primary">tpx</name>
    <name evidence="8" type="ORF">GCM10011416_22880</name>
</gene>
<dbReference type="InterPro" id="IPR050455">
    <property type="entry name" value="Tpx_Peroxidase_subfamily"/>
</dbReference>
<dbReference type="InterPro" id="IPR002065">
    <property type="entry name" value="TPX"/>
</dbReference>
<dbReference type="GO" id="GO:0008379">
    <property type="term" value="F:thioredoxin peroxidase activity"/>
    <property type="evidence" value="ECO:0007669"/>
    <property type="project" value="UniProtKB-UniRule"/>
</dbReference>
<keyword evidence="4 6" id="KW-1015">Disulfide bond</keyword>
<dbReference type="Gene3D" id="3.40.30.10">
    <property type="entry name" value="Glutaredoxin"/>
    <property type="match status" value="1"/>
</dbReference>
<protein>
    <recommendedName>
        <fullName evidence="6">Thiol peroxidase</fullName>
        <shortName evidence="6">Tpx</shortName>
        <ecNumber evidence="6">1.11.1.24</ecNumber>
    </recommendedName>
    <alternativeName>
        <fullName evidence="6">Peroxiredoxin tpx</fullName>
        <shortName evidence="6">Prx</shortName>
    </alternativeName>
    <alternativeName>
        <fullName evidence="6">Thioredoxin peroxidase</fullName>
    </alternativeName>
    <alternativeName>
        <fullName evidence="6">Thioredoxin-dependent peroxiredoxin</fullName>
    </alternativeName>
</protein>
<evidence type="ECO:0000313" key="9">
    <source>
        <dbReference type="Proteomes" id="UP000633278"/>
    </source>
</evidence>
<evidence type="ECO:0000259" key="7">
    <source>
        <dbReference type="PROSITE" id="PS51352"/>
    </source>
</evidence>
<evidence type="ECO:0000256" key="5">
    <source>
        <dbReference type="ARBA" id="ARBA00023284"/>
    </source>
</evidence>
<organism evidence="8 9">
    <name type="scientific">Polaribacter pacificus</name>
    <dbReference type="NCBI Taxonomy" id="1775173"/>
    <lineage>
        <taxon>Bacteria</taxon>
        <taxon>Pseudomonadati</taxon>
        <taxon>Bacteroidota</taxon>
        <taxon>Flavobacteriia</taxon>
        <taxon>Flavobacteriales</taxon>
        <taxon>Flavobacteriaceae</taxon>
    </lineage>
</organism>
<dbReference type="AlphaFoldDB" id="A0A917I2M5"/>
<keyword evidence="2 6" id="KW-0049">Antioxidant</keyword>
<evidence type="ECO:0000256" key="2">
    <source>
        <dbReference type="ARBA" id="ARBA00022862"/>
    </source>
</evidence>
<dbReference type="PROSITE" id="PS51352">
    <property type="entry name" value="THIOREDOXIN_2"/>
    <property type="match status" value="1"/>
</dbReference>
<dbReference type="EC" id="1.11.1.24" evidence="6"/>
<evidence type="ECO:0000256" key="6">
    <source>
        <dbReference type="HAMAP-Rule" id="MF_00269"/>
    </source>
</evidence>
<comment type="catalytic activity">
    <reaction evidence="6">
        <text>a hydroperoxide + [thioredoxin]-dithiol = an alcohol + [thioredoxin]-disulfide + H2O</text>
        <dbReference type="Rhea" id="RHEA:62620"/>
        <dbReference type="Rhea" id="RHEA-COMP:10698"/>
        <dbReference type="Rhea" id="RHEA-COMP:10700"/>
        <dbReference type="ChEBI" id="CHEBI:15377"/>
        <dbReference type="ChEBI" id="CHEBI:29950"/>
        <dbReference type="ChEBI" id="CHEBI:30879"/>
        <dbReference type="ChEBI" id="CHEBI:35924"/>
        <dbReference type="ChEBI" id="CHEBI:50058"/>
        <dbReference type="EC" id="1.11.1.24"/>
    </reaction>
</comment>
<sequence>MAIITLKGNKIQTSGNLVEIGKKAPNFKLTATDLSTKTLEDFKGHKIILNIFPSIDTGTCAASVRNFNKEAANLKNTKVLCISRDLPFAQARFCGAEGLENVINLSDFGTGDFGKDYGLEILEGPLTNLHSRAIIIVDENGKVIYTEQVPEITEEPDYAKALKAVE</sequence>
<dbReference type="EMBL" id="BMJW01000003">
    <property type="protein sequence ID" value="GGH03377.1"/>
    <property type="molecule type" value="Genomic_DNA"/>
</dbReference>
<dbReference type="InterPro" id="IPR013766">
    <property type="entry name" value="Thioredoxin_domain"/>
</dbReference>
<name>A0A917I2M5_9FLAO</name>
<feature type="active site" description="Cysteine sulfenic acid (-SOH) intermediate" evidence="6">
    <location>
        <position position="60"/>
    </location>
</feature>
<comment type="miscellaneous">
    <text evidence="6">The active site is a conserved redox-active cysteine residue, the peroxidatic cysteine (C(P)), which makes the nucleophilic attack on the peroxide substrate. The peroxide oxidizes the C(P)-SH to cysteine sulfenic acid (C(P)-SOH), which then reacts with another cysteine residue, the resolving cysteine (C(R)), to form a disulfide bridge. The disulfide is subsequently reduced by an appropriate electron donor to complete the catalytic cycle. In this atypical 2-Cys peroxiredoxin, C(R) is present in the same subunit to form an intramolecular disulfide. The disulfide is subsequently reduced by thioredoxin.</text>
</comment>
<reference evidence="8" key="1">
    <citation type="journal article" date="2014" name="Int. J. Syst. Evol. Microbiol.">
        <title>Complete genome sequence of Corynebacterium casei LMG S-19264T (=DSM 44701T), isolated from a smear-ripened cheese.</title>
        <authorList>
            <consortium name="US DOE Joint Genome Institute (JGI-PGF)"/>
            <person name="Walter F."/>
            <person name="Albersmeier A."/>
            <person name="Kalinowski J."/>
            <person name="Ruckert C."/>
        </authorList>
    </citation>
    <scope>NUCLEOTIDE SEQUENCE</scope>
    <source>
        <strain evidence="8">CGMCC 1.15763</strain>
    </source>
</reference>
<dbReference type="CDD" id="cd03014">
    <property type="entry name" value="PRX_Atyp2cys"/>
    <property type="match status" value="1"/>
</dbReference>
<evidence type="ECO:0000313" key="8">
    <source>
        <dbReference type="EMBL" id="GGH03377.1"/>
    </source>
</evidence>
<evidence type="ECO:0000256" key="1">
    <source>
        <dbReference type="ARBA" id="ARBA00022559"/>
    </source>
</evidence>
<proteinExistence type="inferred from homology"/>
<dbReference type="InterPro" id="IPR018219">
    <property type="entry name" value="Tpx_CS"/>
</dbReference>
<keyword evidence="3 6" id="KW-0560">Oxidoreductase</keyword>
<dbReference type="PANTHER" id="PTHR43110">
    <property type="entry name" value="THIOL PEROXIDASE"/>
    <property type="match status" value="1"/>
</dbReference>
<dbReference type="PANTHER" id="PTHR43110:SF1">
    <property type="entry name" value="THIOL PEROXIDASE"/>
    <property type="match status" value="1"/>
</dbReference>
<evidence type="ECO:0000256" key="3">
    <source>
        <dbReference type="ARBA" id="ARBA00023002"/>
    </source>
</evidence>
<keyword evidence="5 6" id="KW-0676">Redox-active center</keyword>
<evidence type="ECO:0000256" key="4">
    <source>
        <dbReference type="ARBA" id="ARBA00023157"/>
    </source>
</evidence>
<feature type="domain" description="Thioredoxin" evidence="7">
    <location>
        <begin position="18"/>
        <end position="166"/>
    </location>
</feature>
<dbReference type="PROSITE" id="PS01265">
    <property type="entry name" value="TPX"/>
    <property type="match status" value="1"/>
</dbReference>
<dbReference type="Proteomes" id="UP000633278">
    <property type="component" value="Unassembled WGS sequence"/>
</dbReference>
<comment type="caution">
    <text evidence="8">The sequence shown here is derived from an EMBL/GenBank/DDBJ whole genome shotgun (WGS) entry which is preliminary data.</text>
</comment>
<dbReference type="SUPFAM" id="SSF52833">
    <property type="entry name" value="Thioredoxin-like"/>
    <property type="match status" value="1"/>
</dbReference>